<dbReference type="SFLD" id="SFLDS00003">
    <property type="entry name" value="Haloacid_Dehalogenase"/>
    <property type="match status" value="1"/>
</dbReference>
<dbReference type="Proteomes" id="UP000505210">
    <property type="component" value="Chromosome"/>
</dbReference>
<dbReference type="Gene3D" id="3.40.50.1000">
    <property type="entry name" value="HAD superfamily/HAD-like"/>
    <property type="match status" value="1"/>
</dbReference>
<gene>
    <name evidence="1" type="ORF">HPC62_18185</name>
</gene>
<dbReference type="InterPro" id="IPR036412">
    <property type="entry name" value="HAD-like_sf"/>
</dbReference>
<sequence length="243" mass="25676">MLIRCGSVMFPDVQAVVFDKDGTLADSAHFLRVLAQRRSRLIDAHIPGVESALQLAFGLDGDQLNPAGLMAVGTRRENEIAAAAYVSETGRGWLESLALVQSAFQEADQSFSRKADHTPCYEDVAKTLQRLAGAGLKLAILSSDTTAQVVDFADRYELTPYLQVCQGTEEGPSKPDPILLEQVCGKLGVLPGQTLVVGDSQADVQLAIAARSAGCIGIARNPAAVSGLAGASIVIESLQEIQI</sequence>
<dbReference type="SUPFAM" id="SSF56784">
    <property type="entry name" value="HAD-like"/>
    <property type="match status" value="1"/>
</dbReference>
<dbReference type="RefSeq" id="WP_172357921.1">
    <property type="nucleotide sequence ID" value="NZ_CP053661.1"/>
</dbReference>
<accession>A0A6M8BLN4</accession>
<dbReference type="KEGG" id="theu:HPC62_18185"/>
<dbReference type="GO" id="GO:0008967">
    <property type="term" value="F:phosphoglycolate phosphatase activity"/>
    <property type="evidence" value="ECO:0007669"/>
    <property type="project" value="TreeGrafter"/>
</dbReference>
<dbReference type="InterPro" id="IPR023198">
    <property type="entry name" value="PGP-like_dom2"/>
</dbReference>
<dbReference type="NCBIfam" id="TIGR01549">
    <property type="entry name" value="HAD-SF-IA-v1"/>
    <property type="match status" value="1"/>
</dbReference>
<dbReference type="Pfam" id="PF00702">
    <property type="entry name" value="Hydrolase"/>
    <property type="match status" value="1"/>
</dbReference>
<name>A0A6M8BLN4_9CYAN</name>
<dbReference type="Gene3D" id="1.10.150.240">
    <property type="entry name" value="Putative phosphatase, domain 2"/>
    <property type="match status" value="1"/>
</dbReference>
<evidence type="ECO:0000313" key="2">
    <source>
        <dbReference type="Proteomes" id="UP000505210"/>
    </source>
</evidence>
<dbReference type="InterPro" id="IPR006439">
    <property type="entry name" value="HAD-SF_hydro_IA"/>
</dbReference>
<keyword evidence="1" id="KW-0378">Hydrolase</keyword>
<evidence type="ECO:0000313" key="1">
    <source>
        <dbReference type="EMBL" id="QKD83863.1"/>
    </source>
</evidence>
<dbReference type="GO" id="GO:0005829">
    <property type="term" value="C:cytosol"/>
    <property type="evidence" value="ECO:0007669"/>
    <property type="project" value="TreeGrafter"/>
</dbReference>
<dbReference type="SFLD" id="SFLDG01129">
    <property type="entry name" value="C1.5:_HAD__Beta-PGM__Phosphata"/>
    <property type="match status" value="1"/>
</dbReference>
<dbReference type="PRINTS" id="PR00413">
    <property type="entry name" value="HADHALOGNASE"/>
</dbReference>
<dbReference type="InterPro" id="IPR050155">
    <property type="entry name" value="HAD-like_hydrolase_sf"/>
</dbReference>
<dbReference type="GO" id="GO:0006281">
    <property type="term" value="P:DNA repair"/>
    <property type="evidence" value="ECO:0007669"/>
    <property type="project" value="TreeGrafter"/>
</dbReference>
<dbReference type="AlphaFoldDB" id="A0A6M8BLN4"/>
<reference evidence="1 2" key="1">
    <citation type="submission" date="2020-05" db="EMBL/GenBank/DDBJ databases">
        <title>Complete genome sequence of of a novel Thermoleptolyngbya strain isolated from hot springs of Ganzi, Sichuan China.</title>
        <authorList>
            <person name="Tang J."/>
            <person name="Daroch M."/>
            <person name="Li L."/>
            <person name="Waleron K."/>
            <person name="Waleron M."/>
            <person name="Waleron M."/>
        </authorList>
    </citation>
    <scope>NUCLEOTIDE SEQUENCE [LARGE SCALE GENOMIC DNA]</scope>
    <source>
        <strain evidence="1 2">PKUAC-SCTA183</strain>
    </source>
</reference>
<dbReference type="PANTHER" id="PTHR43434">
    <property type="entry name" value="PHOSPHOGLYCOLATE PHOSPHATASE"/>
    <property type="match status" value="1"/>
</dbReference>
<proteinExistence type="predicted"/>
<dbReference type="PANTHER" id="PTHR43434:SF1">
    <property type="entry name" value="PHOSPHOGLYCOLATE PHOSPHATASE"/>
    <property type="match status" value="1"/>
</dbReference>
<protein>
    <submittedName>
        <fullName evidence="1">HAD family hydrolase</fullName>
    </submittedName>
</protein>
<organism evidence="1 2">
    <name type="scientific">Thermoleptolyngbya sichuanensis A183</name>
    <dbReference type="NCBI Taxonomy" id="2737172"/>
    <lineage>
        <taxon>Bacteria</taxon>
        <taxon>Bacillati</taxon>
        <taxon>Cyanobacteriota</taxon>
        <taxon>Cyanophyceae</taxon>
        <taxon>Oculatellales</taxon>
        <taxon>Oculatellaceae</taxon>
        <taxon>Thermoleptolyngbya</taxon>
        <taxon>Thermoleptolyngbya sichuanensis</taxon>
    </lineage>
</organism>
<dbReference type="InterPro" id="IPR023214">
    <property type="entry name" value="HAD_sf"/>
</dbReference>
<keyword evidence="2" id="KW-1185">Reference proteome</keyword>
<dbReference type="EMBL" id="CP053661">
    <property type="protein sequence ID" value="QKD83863.1"/>
    <property type="molecule type" value="Genomic_DNA"/>
</dbReference>